<feature type="coiled-coil region" evidence="1">
    <location>
        <begin position="375"/>
        <end position="413"/>
    </location>
</feature>
<feature type="region of interest" description="Disordered" evidence="2">
    <location>
        <begin position="897"/>
        <end position="936"/>
    </location>
</feature>
<feature type="compositionally biased region" description="Basic residues" evidence="2">
    <location>
        <begin position="621"/>
        <end position="645"/>
    </location>
</feature>
<dbReference type="Proteomes" id="UP000774617">
    <property type="component" value="Unassembled WGS sequence"/>
</dbReference>
<feature type="compositionally biased region" description="Polar residues" evidence="2">
    <location>
        <begin position="572"/>
        <end position="581"/>
    </location>
</feature>
<feature type="compositionally biased region" description="Basic and acidic residues" evidence="2">
    <location>
        <begin position="482"/>
        <end position="495"/>
    </location>
</feature>
<feature type="compositionally biased region" description="Basic and acidic residues" evidence="2">
    <location>
        <begin position="920"/>
        <end position="931"/>
    </location>
</feature>
<dbReference type="EMBL" id="JAGTJR010000011">
    <property type="protein sequence ID" value="KAH7052021.1"/>
    <property type="molecule type" value="Genomic_DNA"/>
</dbReference>
<name>A0ABQ8GCF9_9PEZI</name>
<feature type="compositionally biased region" description="Low complexity" evidence="2">
    <location>
        <begin position="804"/>
        <end position="820"/>
    </location>
</feature>
<keyword evidence="1" id="KW-0175">Coiled coil</keyword>
<evidence type="ECO:0000256" key="2">
    <source>
        <dbReference type="SAM" id="MobiDB-lite"/>
    </source>
</evidence>
<feature type="coiled-coil region" evidence="1">
    <location>
        <begin position="95"/>
        <end position="129"/>
    </location>
</feature>
<keyword evidence="4" id="KW-1185">Reference proteome</keyword>
<proteinExistence type="predicted"/>
<feature type="region of interest" description="Disordered" evidence="2">
    <location>
        <begin position="458"/>
        <end position="531"/>
    </location>
</feature>
<accession>A0ABQ8GCF9</accession>
<organism evidence="3 4">
    <name type="scientific">Macrophomina phaseolina</name>
    <dbReference type="NCBI Taxonomy" id="35725"/>
    <lineage>
        <taxon>Eukaryota</taxon>
        <taxon>Fungi</taxon>
        <taxon>Dikarya</taxon>
        <taxon>Ascomycota</taxon>
        <taxon>Pezizomycotina</taxon>
        <taxon>Dothideomycetes</taxon>
        <taxon>Dothideomycetes incertae sedis</taxon>
        <taxon>Botryosphaeriales</taxon>
        <taxon>Botryosphaeriaceae</taxon>
        <taxon>Macrophomina</taxon>
    </lineage>
</organism>
<feature type="region of interest" description="Disordered" evidence="2">
    <location>
        <begin position="789"/>
        <end position="831"/>
    </location>
</feature>
<comment type="caution">
    <text evidence="3">The sequence shown here is derived from an EMBL/GenBank/DDBJ whole genome shotgun (WGS) entry which is preliminary data.</text>
</comment>
<evidence type="ECO:0000256" key="1">
    <source>
        <dbReference type="SAM" id="Coils"/>
    </source>
</evidence>
<evidence type="ECO:0000313" key="3">
    <source>
        <dbReference type="EMBL" id="KAH7052021.1"/>
    </source>
</evidence>
<feature type="compositionally biased region" description="Polar residues" evidence="2">
    <location>
        <begin position="789"/>
        <end position="803"/>
    </location>
</feature>
<feature type="compositionally biased region" description="Polar residues" evidence="2">
    <location>
        <begin position="496"/>
        <end position="524"/>
    </location>
</feature>
<sequence>MGSGTLTHQHQQLLSHFDSVTRKDNEHLRKLDDCFSRFQGWGEKIGVRFGALEVLEQPGNDLDKAVVKSFDGIYIRLRVINALLKDGGQIRGERAEEARATVSRISEDIEGLEKQISAIKSLVDDKIERGPASELPTPALENDVNILSLRQVSSSTANTGQVSNWKSISKETQVESEEALAVTGTPGAEGADAFMGSDGITSLENNQSELEEGLVRDYVVRALSVSESHASFMADEDEGSMPRRTDFSKTVAPAARSSAADSAHPANMTWIEDNSSTFKEESSDEVGKAKAGIPEATENPHQGAQAKGWDHDLIGSRLHALEKQNKNLMRKVELLQNRRIDEDARRAVIEEYVKKKKEEETWEKSIREAAVAEYKAQLRIENEKEQERRKMLMHEARQIEDRAQDEMNQIYRQTGEHIMEADQRHQNEIFQIQQRLNSGLRLVERRIREQIESSAWGIEPDLAEDAQQGKGQRVSFEPMEQAQKHESGEVVRDTPQKISNLQIPANRASGGSANRSANRPSEVSQIAPETPITATFPTDAQNLHSSPWEYSTEYHPVVAAATWKRRGHTAQPVETPTSLEQRPSRLRRLAKTLRLTTVDHNDINVIKVPKRGQGSPVKPKSAGKRRVSSFMARHRRVSSMQKRHPSQGSSPDPIPEHPGNSEPADRQAPPAQLSLLPTGDEYAMAFSQLPASTPYGAHLHPHSFQATRTAYGELTPTPPRHPPFPFQTRETLWPRPLPPHQRNRPHRTRTTRIHKNHISPDTLSYYGLPWEWDRYHHCPIRALPQNITTNIHTTPSTNNNTNLATESTETSKSATPTPKKAPVRTSRPEEGDPLLDAVVTNLLFAHAVIVLREIEPWEMSILVEHTRRAQWGGRMGEDGMAEAPRRRMHSVIEEERRMRAEEDGRKGGWIAGQGLQSPFSEERVESGKGEEGGPVVGALLTTEGRDAVGAETEAERLAGPG</sequence>
<protein>
    <submittedName>
        <fullName evidence="3">Uncharacterized protein</fullName>
    </submittedName>
</protein>
<feature type="region of interest" description="Disordered" evidence="2">
    <location>
        <begin position="729"/>
        <end position="749"/>
    </location>
</feature>
<feature type="region of interest" description="Disordered" evidence="2">
    <location>
        <begin position="606"/>
        <end position="674"/>
    </location>
</feature>
<reference evidence="3 4" key="1">
    <citation type="journal article" date="2021" name="Nat. Commun.">
        <title>Genetic determinants of endophytism in the Arabidopsis root mycobiome.</title>
        <authorList>
            <person name="Mesny F."/>
            <person name="Miyauchi S."/>
            <person name="Thiergart T."/>
            <person name="Pickel B."/>
            <person name="Atanasova L."/>
            <person name="Karlsson M."/>
            <person name="Huettel B."/>
            <person name="Barry K.W."/>
            <person name="Haridas S."/>
            <person name="Chen C."/>
            <person name="Bauer D."/>
            <person name="Andreopoulos W."/>
            <person name="Pangilinan J."/>
            <person name="LaButti K."/>
            <person name="Riley R."/>
            <person name="Lipzen A."/>
            <person name="Clum A."/>
            <person name="Drula E."/>
            <person name="Henrissat B."/>
            <person name="Kohler A."/>
            <person name="Grigoriev I.V."/>
            <person name="Martin F.M."/>
            <person name="Hacquard S."/>
        </authorList>
    </citation>
    <scope>NUCLEOTIDE SEQUENCE [LARGE SCALE GENOMIC DNA]</scope>
    <source>
        <strain evidence="3 4">MPI-SDFR-AT-0080</strain>
    </source>
</reference>
<evidence type="ECO:0000313" key="4">
    <source>
        <dbReference type="Proteomes" id="UP000774617"/>
    </source>
</evidence>
<feature type="region of interest" description="Disordered" evidence="2">
    <location>
        <begin position="565"/>
        <end position="585"/>
    </location>
</feature>
<gene>
    <name evidence="3" type="ORF">B0J12DRAFT_698713</name>
</gene>
<feature type="compositionally biased region" description="Basic and acidic residues" evidence="2">
    <location>
        <begin position="897"/>
        <end position="906"/>
    </location>
</feature>